<dbReference type="PANTHER" id="PTHR23033">
    <property type="entry name" value="BETA1,3-GALACTOSYLTRANSFERASE"/>
    <property type="match status" value="1"/>
</dbReference>
<gene>
    <name evidence="11" type="ORF">BpHYR1_032599</name>
</gene>
<keyword evidence="7 10" id="KW-1133">Transmembrane helix</keyword>
<evidence type="ECO:0000256" key="2">
    <source>
        <dbReference type="ARBA" id="ARBA00006462"/>
    </source>
</evidence>
<dbReference type="EMBL" id="REGN01004697">
    <property type="protein sequence ID" value="RNA16475.1"/>
    <property type="molecule type" value="Genomic_DNA"/>
</dbReference>
<evidence type="ECO:0000256" key="9">
    <source>
        <dbReference type="ARBA" id="ARBA00023136"/>
    </source>
</evidence>
<comment type="subcellular location">
    <subcellularLocation>
        <location evidence="1">Golgi apparatus membrane</location>
        <topology evidence="1">Single-pass type II membrane protein</topology>
    </subcellularLocation>
</comment>
<comment type="similarity">
    <text evidence="2">Belongs to the glycosyltransferase 31 family. Beta3-Gal-T subfamily.</text>
</comment>
<dbReference type="InterPro" id="IPR002659">
    <property type="entry name" value="Glyco_trans_31"/>
</dbReference>
<evidence type="ECO:0000256" key="1">
    <source>
        <dbReference type="ARBA" id="ARBA00004323"/>
    </source>
</evidence>
<dbReference type="Pfam" id="PF01762">
    <property type="entry name" value="Galactosyl_T"/>
    <property type="match status" value="1"/>
</dbReference>
<evidence type="ECO:0000256" key="8">
    <source>
        <dbReference type="ARBA" id="ARBA00023034"/>
    </source>
</evidence>
<evidence type="ECO:0000313" key="12">
    <source>
        <dbReference type="Proteomes" id="UP000276133"/>
    </source>
</evidence>
<accession>A0A3M7QZR8</accession>
<dbReference type="AlphaFoldDB" id="A0A3M7QZR8"/>
<evidence type="ECO:0000256" key="5">
    <source>
        <dbReference type="ARBA" id="ARBA00022692"/>
    </source>
</evidence>
<keyword evidence="12" id="KW-1185">Reference proteome</keyword>
<dbReference type="Gene3D" id="3.90.550.50">
    <property type="match status" value="1"/>
</dbReference>
<evidence type="ECO:0000256" key="7">
    <source>
        <dbReference type="ARBA" id="ARBA00022989"/>
    </source>
</evidence>
<evidence type="ECO:0000313" key="11">
    <source>
        <dbReference type="EMBL" id="RNA16475.1"/>
    </source>
</evidence>
<proteinExistence type="inferred from homology"/>
<dbReference type="STRING" id="10195.A0A3M7QZR8"/>
<keyword evidence="8" id="KW-0333">Golgi apparatus</keyword>
<keyword evidence="3 11" id="KW-0328">Glycosyltransferase</keyword>
<dbReference type="GO" id="GO:0000139">
    <property type="term" value="C:Golgi membrane"/>
    <property type="evidence" value="ECO:0007669"/>
    <property type="project" value="UniProtKB-SubCell"/>
</dbReference>
<protein>
    <submittedName>
        <fullName evidence="11">Glyco-N-acetylgalactosamine 3-beta-galactosyltransferase 1-like isoform X3</fullName>
    </submittedName>
</protein>
<organism evidence="11 12">
    <name type="scientific">Brachionus plicatilis</name>
    <name type="common">Marine rotifer</name>
    <name type="synonym">Brachionus muelleri</name>
    <dbReference type="NCBI Taxonomy" id="10195"/>
    <lineage>
        <taxon>Eukaryota</taxon>
        <taxon>Metazoa</taxon>
        <taxon>Spiralia</taxon>
        <taxon>Gnathifera</taxon>
        <taxon>Rotifera</taxon>
        <taxon>Eurotatoria</taxon>
        <taxon>Monogononta</taxon>
        <taxon>Pseudotrocha</taxon>
        <taxon>Ploima</taxon>
        <taxon>Brachionidae</taxon>
        <taxon>Brachionus</taxon>
    </lineage>
</organism>
<dbReference type="OrthoDB" id="6080517at2759"/>
<keyword evidence="9 10" id="KW-0472">Membrane</keyword>
<evidence type="ECO:0000256" key="4">
    <source>
        <dbReference type="ARBA" id="ARBA00022679"/>
    </source>
</evidence>
<sequence length="361" mass="41936">MNLQTKYFFSITVLVLVFILFMTQTENGLFFKPTQVSVEKSEPNYQINQLINPTQNLNKSDYPTVFCLIKTHPNNIKSNKTLNAFRVWGHKCDNYRFVTLLPKHLKPKDESETVEVFENFYMIQPKGLVKESHGNLTLKLYYSMMYVYQKLPSYDWYYIVDDDAYVNVANLKEFLKDKSSNESITYGYNFKVIVKGGYHSGGPGYVLSNAAFTTINKAMVEKVANCPNTGTDDVDINACVRKYNGKLGKSADQNGRERFLVLSLMGHFLGHYPDWLRSYAENPLKKGFDCCADSIIAVHYMSPRDVFRLDLAIEIHKNVLKLYDKFQMLQKPVTFKNIIKNYILLEDIEYDRNKYKELINE</sequence>
<name>A0A3M7QZR8_BRAPC</name>
<dbReference type="PANTHER" id="PTHR23033:SF14">
    <property type="entry name" value="GLYCOPROTEIN-N-ACETYLGALACTOSAMINE 3-BETA-GALACTOSYLTRANSFERASE 1-RELATED"/>
    <property type="match status" value="1"/>
</dbReference>
<evidence type="ECO:0000256" key="6">
    <source>
        <dbReference type="ARBA" id="ARBA00022968"/>
    </source>
</evidence>
<keyword evidence="6" id="KW-0735">Signal-anchor</keyword>
<evidence type="ECO:0000256" key="3">
    <source>
        <dbReference type="ARBA" id="ARBA00022676"/>
    </source>
</evidence>
<feature type="transmembrane region" description="Helical" evidence="10">
    <location>
        <begin position="7"/>
        <end position="23"/>
    </location>
</feature>
<keyword evidence="4 11" id="KW-0808">Transferase</keyword>
<dbReference type="InterPro" id="IPR026050">
    <property type="entry name" value="C1GALT1/C1GALT1_chp1"/>
</dbReference>
<dbReference type="GO" id="GO:0016263">
    <property type="term" value="F:glycoprotein-N-acetylgalactosamine 3-beta-galactosyltransferase activity"/>
    <property type="evidence" value="ECO:0007669"/>
    <property type="project" value="TreeGrafter"/>
</dbReference>
<evidence type="ECO:0000256" key="10">
    <source>
        <dbReference type="SAM" id="Phobius"/>
    </source>
</evidence>
<comment type="caution">
    <text evidence="11">The sequence shown here is derived from an EMBL/GenBank/DDBJ whole genome shotgun (WGS) entry which is preliminary data.</text>
</comment>
<dbReference type="Proteomes" id="UP000276133">
    <property type="component" value="Unassembled WGS sequence"/>
</dbReference>
<keyword evidence="5 10" id="KW-0812">Transmembrane</keyword>
<reference evidence="11 12" key="1">
    <citation type="journal article" date="2018" name="Sci. Rep.">
        <title>Genomic signatures of local adaptation to the degree of environmental predictability in rotifers.</title>
        <authorList>
            <person name="Franch-Gras L."/>
            <person name="Hahn C."/>
            <person name="Garcia-Roger E.M."/>
            <person name="Carmona M.J."/>
            <person name="Serra M."/>
            <person name="Gomez A."/>
        </authorList>
    </citation>
    <scope>NUCLEOTIDE SEQUENCE [LARGE SCALE GENOMIC DNA]</scope>
    <source>
        <strain evidence="11">HYR1</strain>
    </source>
</reference>